<dbReference type="VEuPathDB" id="FungiDB:A9K55_006121"/>
<evidence type="ECO:0000313" key="2">
    <source>
        <dbReference type="EMBL" id="ATY60307.1"/>
    </source>
</evidence>
<name>A0A2H4SB32_CORMI</name>
<reference evidence="2 3" key="1">
    <citation type="journal article" date="2017" name="BMC Genomics">
        <title>Chromosome level assembly and secondary metabolite potential of the parasitic fungus Cordyceps militaris.</title>
        <authorList>
            <person name="Kramer G.J."/>
            <person name="Nodwell J.R."/>
        </authorList>
    </citation>
    <scope>NUCLEOTIDE SEQUENCE [LARGE SCALE GENOMIC DNA]</scope>
    <source>
        <strain evidence="2 3">ATCC 34164</strain>
    </source>
</reference>
<evidence type="ECO:0000313" key="3">
    <source>
        <dbReference type="Proteomes" id="UP000323067"/>
    </source>
</evidence>
<evidence type="ECO:0000256" key="1">
    <source>
        <dbReference type="SAM" id="MobiDB-lite"/>
    </source>
</evidence>
<proteinExistence type="predicted"/>
<organism evidence="2 3">
    <name type="scientific">Cordyceps militaris</name>
    <name type="common">Caterpillar fungus</name>
    <name type="synonym">Clavaria militaris</name>
    <dbReference type="NCBI Taxonomy" id="73501"/>
    <lineage>
        <taxon>Eukaryota</taxon>
        <taxon>Fungi</taxon>
        <taxon>Dikarya</taxon>
        <taxon>Ascomycota</taxon>
        <taxon>Pezizomycotina</taxon>
        <taxon>Sordariomycetes</taxon>
        <taxon>Hypocreomycetidae</taxon>
        <taxon>Hypocreales</taxon>
        <taxon>Cordycipitaceae</taxon>
        <taxon>Cordyceps</taxon>
    </lineage>
</organism>
<protein>
    <submittedName>
        <fullName evidence="2">Uncharacterized protein</fullName>
    </submittedName>
</protein>
<feature type="compositionally biased region" description="Polar residues" evidence="1">
    <location>
        <begin position="46"/>
        <end position="56"/>
    </location>
</feature>
<accession>A0A2H4SB32</accession>
<gene>
    <name evidence="2" type="ORF">A9K55_006121</name>
</gene>
<dbReference type="VEuPathDB" id="FungiDB:CCM_02826"/>
<dbReference type="Proteomes" id="UP000323067">
    <property type="component" value="Chromosome vi"/>
</dbReference>
<dbReference type="AlphaFoldDB" id="A0A2H4SB32"/>
<dbReference type="EMBL" id="CP023323">
    <property type="protein sequence ID" value="ATY60307.1"/>
    <property type="molecule type" value="Genomic_DNA"/>
</dbReference>
<sequence>MSTERGLLDIADKSRAIPSFIMSHGHAMLPVFPKTTPRPRPWHSLRGNSCAQSPRSTKPVRVGRGDDIGQRPSLQAGIRDAEHDVDPLKSGDPLNAWLSCPIGIAMVVLAQPA</sequence>
<feature type="region of interest" description="Disordered" evidence="1">
    <location>
        <begin position="38"/>
        <end position="86"/>
    </location>
</feature>